<keyword evidence="2" id="KW-1185">Reference proteome</keyword>
<evidence type="ECO:0000313" key="1">
    <source>
        <dbReference type="EMBL" id="KAH6660161.1"/>
    </source>
</evidence>
<dbReference type="RefSeq" id="XP_045964292.1">
    <property type="nucleotide sequence ID" value="XM_046099217.1"/>
</dbReference>
<reference evidence="1" key="1">
    <citation type="journal article" date="2021" name="Nat. Commun.">
        <title>Genetic determinants of endophytism in the Arabidopsis root mycobiome.</title>
        <authorList>
            <person name="Mesny F."/>
            <person name="Miyauchi S."/>
            <person name="Thiergart T."/>
            <person name="Pickel B."/>
            <person name="Atanasova L."/>
            <person name="Karlsson M."/>
            <person name="Huettel B."/>
            <person name="Barry K.W."/>
            <person name="Haridas S."/>
            <person name="Chen C."/>
            <person name="Bauer D."/>
            <person name="Andreopoulos W."/>
            <person name="Pangilinan J."/>
            <person name="LaButti K."/>
            <person name="Riley R."/>
            <person name="Lipzen A."/>
            <person name="Clum A."/>
            <person name="Drula E."/>
            <person name="Henrissat B."/>
            <person name="Kohler A."/>
            <person name="Grigoriev I.V."/>
            <person name="Martin F.M."/>
            <person name="Hacquard S."/>
        </authorList>
    </citation>
    <scope>NUCLEOTIDE SEQUENCE</scope>
    <source>
        <strain evidence="1">MPI-SDFR-AT-0073</strain>
    </source>
</reference>
<dbReference type="Proteomes" id="UP000758603">
    <property type="component" value="Unassembled WGS sequence"/>
</dbReference>
<sequence length="141" mass="15348">MTGKRSIALQLPFGASVTTNSECFRTKACSDVLVDHFMVPRVHLGCVVCPAQLQAESNWQGGPRNRGIVKPYHAVYALAQHISHLPTASYDYVTDRLRRIETDSDEGAAWPCAARRCLTSGSLDATKLTKMGHAVTSSAMI</sequence>
<organism evidence="1 2">
    <name type="scientific">Truncatella angustata</name>
    <dbReference type="NCBI Taxonomy" id="152316"/>
    <lineage>
        <taxon>Eukaryota</taxon>
        <taxon>Fungi</taxon>
        <taxon>Dikarya</taxon>
        <taxon>Ascomycota</taxon>
        <taxon>Pezizomycotina</taxon>
        <taxon>Sordariomycetes</taxon>
        <taxon>Xylariomycetidae</taxon>
        <taxon>Amphisphaeriales</taxon>
        <taxon>Sporocadaceae</taxon>
        <taxon>Truncatella</taxon>
    </lineage>
</organism>
<gene>
    <name evidence="1" type="ORF">BKA67DRAFT_530277</name>
</gene>
<dbReference type="EMBL" id="JAGPXC010000001">
    <property type="protein sequence ID" value="KAH6660161.1"/>
    <property type="molecule type" value="Genomic_DNA"/>
</dbReference>
<dbReference type="AlphaFoldDB" id="A0A9P8UX50"/>
<evidence type="ECO:0000313" key="2">
    <source>
        <dbReference type="Proteomes" id="UP000758603"/>
    </source>
</evidence>
<name>A0A9P8UX50_9PEZI</name>
<proteinExistence type="predicted"/>
<protein>
    <submittedName>
        <fullName evidence="1">Uncharacterized protein</fullName>
    </submittedName>
</protein>
<comment type="caution">
    <text evidence="1">The sequence shown here is derived from an EMBL/GenBank/DDBJ whole genome shotgun (WGS) entry which is preliminary data.</text>
</comment>
<dbReference type="GeneID" id="70128109"/>
<accession>A0A9P8UX50</accession>